<dbReference type="SUPFAM" id="SSF56349">
    <property type="entry name" value="DNA breaking-rejoining enzymes"/>
    <property type="match status" value="1"/>
</dbReference>
<dbReference type="RefSeq" id="XP_043001984.1">
    <property type="nucleotide sequence ID" value="XM_043160029.1"/>
</dbReference>
<name>A0A9P7RMA1_9AGAR</name>
<accession>A0A9P7RMA1</accession>
<dbReference type="InterPro" id="IPR011010">
    <property type="entry name" value="DNA_brk_join_enz"/>
</dbReference>
<dbReference type="PANTHER" id="PTHR34605">
    <property type="entry name" value="PHAGE_INTEGRASE DOMAIN-CONTAINING PROTEIN"/>
    <property type="match status" value="1"/>
</dbReference>
<evidence type="ECO:0000256" key="2">
    <source>
        <dbReference type="SAM" id="MobiDB-lite"/>
    </source>
</evidence>
<dbReference type="GO" id="GO:0015074">
    <property type="term" value="P:DNA integration"/>
    <property type="evidence" value="ECO:0007669"/>
    <property type="project" value="InterPro"/>
</dbReference>
<dbReference type="InterPro" id="IPR052925">
    <property type="entry name" value="Phage_Integrase-like_Recomb"/>
</dbReference>
<evidence type="ECO:0000313" key="4">
    <source>
        <dbReference type="Proteomes" id="UP001049176"/>
    </source>
</evidence>
<gene>
    <name evidence="3" type="ORF">E1B28_003073</name>
</gene>
<dbReference type="KEGG" id="more:E1B28_003073"/>
<keyword evidence="1" id="KW-0233">DNA recombination</keyword>
<reference evidence="3" key="1">
    <citation type="journal article" date="2021" name="Genome Biol. Evol.">
        <title>The assembled and annotated genome of the fairy-ring fungus Marasmius oreades.</title>
        <authorList>
            <person name="Hiltunen M."/>
            <person name="Ament-Velasquez S.L."/>
            <person name="Johannesson H."/>
        </authorList>
    </citation>
    <scope>NUCLEOTIDE SEQUENCE</scope>
    <source>
        <strain evidence="3">03SP1</strain>
    </source>
</reference>
<dbReference type="Proteomes" id="UP001049176">
    <property type="component" value="Chromosome 11"/>
</dbReference>
<evidence type="ECO:0000256" key="1">
    <source>
        <dbReference type="ARBA" id="ARBA00023172"/>
    </source>
</evidence>
<evidence type="ECO:0008006" key="5">
    <source>
        <dbReference type="Google" id="ProtNLM"/>
    </source>
</evidence>
<dbReference type="GO" id="GO:0006310">
    <property type="term" value="P:DNA recombination"/>
    <property type="evidence" value="ECO:0007669"/>
    <property type="project" value="UniProtKB-KW"/>
</dbReference>
<dbReference type="InterPro" id="IPR013762">
    <property type="entry name" value="Integrase-like_cat_sf"/>
</dbReference>
<protein>
    <recommendedName>
        <fullName evidence="5">Tyr recombinase domain-containing protein</fullName>
    </recommendedName>
</protein>
<proteinExistence type="predicted"/>
<comment type="caution">
    <text evidence="3">The sequence shown here is derived from an EMBL/GenBank/DDBJ whole genome shotgun (WGS) entry which is preliminary data.</text>
</comment>
<dbReference type="PANTHER" id="PTHR34605:SF3">
    <property type="entry name" value="P CELL-TYPE AGGLUTINATION PROTEIN MAP4-LIKE-RELATED"/>
    <property type="match status" value="1"/>
</dbReference>
<dbReference type="EMBL" id="CM032191">
    <property type="protein sequence ID" value="KAG7085513.1"/>
    <property type="molecule type" value="Genomic_DNA"/>
</dbReference>
<dbReference type="Gene3D" id="1.10.443.10">
    <property type="entry name" value="Intergrase catalytic core"/>
    <property type="match status" value="1"/>
</dbReference>
<feature type="compositionally biased region" description="Low complexity" evidence="2">
    <location>
        <begin position="79"/>
        <end position="92"/>
    </location>
</feature>
<organism evidence="3 4">
    <name type="scientific">Marasmius oreades</name>
    <name type="common">fairy-ring Marasmius</name>
    <dbReference type="NCBI Taxonomy" id="181124"/>
    <lineage>
        <taxon>Eukaryota</taxon>
        <taxon>Fungi</taxon>
        <taxon>Dikarya</taxon>
        <taxon>Basidiomycota</taxon>
        <taxon>Agaricomycotina</taxon>
        <taxon>Agaricomycetes</taxon>
        <taxon>Agaricomycetidae</taxon>
        <taxon>Agaricales</taxon>
        <taxon>Marasmiineae</taxon>
        <taxon>Marasmiaceae</taxon>
        <taxon>Marasmius</taxon>
    </lineage>
</organism>
<feature type="region of interest" description="Disordered" evidence="2">
    <location>
        <begin position="36"/>
        <end position="99"/>
    </location>
</feature>
<dbReference type="GeneID" id="66072149"/>
<keyword evidence="4" id="KW-1185">Reference proteome</keyword>
<evidence type="ECO:0000313" key="3">
    <source>
        <dbReference type="EMBL" id="KAG7085513.1"/>
    </source>
</evidence>
<dbReference type="AlphaFoldDB" id="A0A9P7RMA1"/>
<sequence>MSPNASHLILQYKGLQLVTSDYQTRNQDFMMEVEDDMECEQETLGLKNKGDGGLGENDMAEDQEDKNKDDGNEDEEMSNGDNDNTTDETTVTAKSKDHANWKLKPEVKALLKSASKGVSEGTDAAYRSLMKQCTKFVKENQWIGDNEDFFRPEPHPELPEMIVSWILSDCDSYNLDGSVKPPNEERSTYAHAQKMRAAATFGFGHIHGLETGLGSAAQAGETPTSARAVTADLMGRLYNFNVRPENRAIKQYAPGKRVKDDMDAETWAGGRFRRLLHCAYTVAFACLLQVDEVLKIQTHDVEKFEKDGEVILKLTLPFRKTDQFGDIQPFYLRELPEEMRHLCPVRAWADWLAASEIEDGYIFRRIDKSDRVVGGQNKPMTSAQFLEGFRNNLLDIGVDPAPYGTHSFRCGGCQWLSVDLRWPIRKILSHFMER</sequence>
<dbReference type="OrthoDB" id="3163890at2759"/>
<dbReference type="GO" id="GO:0003677">
    <property type="term" value="F:DNA binding"/>
    <property type="evidence" value="ECO:0007669"/>
    <property type="project" value="InterPro"/>
</dbReference>